<proteinExistence type="predicted"/>
<dbReference type="STRING" id="233100.SAMN05216526_1642"/>
<gene>
    <name evidence="1" type="ORF">SAMN05216526_1642</name>
</gene>
<sequence>MFFVGMQRRIVSVVSKRNGKVAALLLVLALGLQGCGATLQTRNANLDNQLATGDFVGAALAVEQSMGLASRDVNNLPPVEFKSRNVLDHLDAAKAWLLAGDDQRAMQHFEAAEIVLGDVDRDGNIARGAQQVGGALLGDGAMVYRPSPSEAVLINYYKAILFMRDGRHDDARVELNRADERTRRAVARYSRELDEARSEARQRGASEVNASSFAATHYPEMQTWQPYTDFVLPPATYLQALFLGLQGNASDTESARNLMQRVVDMTDNPSAHRDLQMLSQGNLCPENNCVWVISEHGLGPTLVEKRVDLPVPTSNGFVVVSIALPSLVTRTNDATPYFRLVSGQNEFSLEPLASMDRTVQTEFTKRFPAMVARATAGAVARAVVQDEIGRRHGALAGFVASVASMATTNADVRMWRSMPGGFSAARYSYQPGSTITIRSVSGDQTVTLNGTGPQIIYIKQVGPTAAPIVTQLLGA</sequence>
<dbReference type="AlphaFoldDB" id="A0A1R3W3W3"/>
<protein>
    <submittedName>
        <fullName evidence="1">Uncharacterized protein</fullName>
    </submittedName>
</protein>
<dbReference type="OrthoDB" id="9769023at2"/>
<organism evidence="1 2">
    <name type="scientific">Ectothiorhodosinus mongolicus</name>
    <dbReference type="NCBI Taxonomy" id="233100"/>
    <lineage>
        <taxon>Bacteria</taxon>
        <taxon>Pseudomonadati</taxon>
        <taxon>Pseudomonadota</taxon>
        <taxon>Gammaproteobacteria</taxon>
        <taxon>Chromatiales</taxon>
        <taxon>Ectothiorhodospiraceae</taxon>
        <taxon>Ectothiorhodosinus</taxon>
    </lineage>
</organism>
<dbReference type="RefSeq" id="WP_076756051.1">
    <property type="nucleotide sequence ID" value="NZ_CP023018.1"/>
</dbReference>
<dbReference type="EMBL" id="FTPK01000003">
    <property type="protein sequence ID" value="SIT72405.1"/>
    <property type="molecule type" value="Genomic_DNA"/>
</dbReference>
<accession>A0A1R3W3W3</accession>
<dbReference type="Proteomes" id="UP000223759">
    <property type="component" value="Unassembled WGS sequence"/>
</dbReference>
<evidence type="ECO:0000313" key="2">
    <source>
        <dbReference type="Proteomes" id="UP000223759"/>
    </source>
</evidence>
<evidence type="ECO:0000313" key="1">
    <source>
        <dbReference type="EMBL" id="SIT72405.1"/>
    </source>
</evidence>
<keyword evidence="2" id="KW-1185">Reference proteome</keyword>
<name>A0A1R3W3W3_9GAMM</name>
<reference evidence="1 2" key="1">
    <citation type="submission" date="2017-01" db="EMBL/GenBank/DDBJ databases">
        <authorList>
            <person name="Mah S.A."/>
            <person name="Swanson W.J."/>
            <person name="Moy G.W."/>
            <person name="Vacquier V.D."/>
        </authorList>
    </citation>
    <scope>NUCLEOTIDE SEQUENCE [LARGE SCALE GENOMIC DNA]</scope>
    <source>
        <strain evidence="1 2">M9</strain>
    </source>
</reference>